<feature type="compositionally biased region" description="Low complexity" evidence="1">
    <location>
        <begin position="189"/>
        <end position="202"/>
    </location>
</feature>
<feature type="compositionally biased region" description="Basic and acidic residues" evidence="1">
    <location>
        <begin position="221"/>
        <end position="232"/>
    </location>
</feature>
<gene>
    <name evidence="3" type="ORF">NRB20_58020</name>
</gene>
<dbReference type="Pfam" id="PF13384">
    <property type="entry name" value="HTH_23"/>
    <property type="match status" value="1"/>
</dbReference>
<name>A0A7K0DA79_9NOCA</name>
<dbReference type="RefSeq" id="WP_153414457.1">
    <property type="nucleotide sequence ID" value="NZ_WEGK01000014.1"/>
</dbReference>
<evidence type="ECO:0000256" key="1">
    <source>
        <dbReference type="SAM" id="MobiDB-lite"/>
    </source>
</evidence>
<comment type="caution">
    <text evidence="3">The sequence shown here is derived from an EMBL/GenBank/DDBJ whole genome shotgun (WGS) entry which is preliminary data.</text>
</comment>
<keyword evidence="2" id="KW-0472">Membrane</keyword>
<dbReference type="AlphaFoldDB" id="A0A7K0DA79"/>
<dbReference type="Pfam" id="PF10935">
    <property type="entry name" value="DUF2637"/>
    <property type="match status" value="1"/>
</dbReference>
<organism evidence="3 4">
    <name type="scientific">Nocardia macrotermitis</name>
    <dbReference type="NCBI Taxonomy" id="2585198"/>
    <lineage>
        <taxon>Bacteria</taxon>
        <taxon>Bacillati</taxon>
        <taxon>Actinomycetota</taxon>
        <taxon>Actinomycetes</taxon>
        <taxon>Mycobacteriales</taxon>
        <taxon>Nocardiaceae</taxon>
        <taxon>Nocardia</taxon>
    </lineage>
</organism>
<protein>
    <submittedName>
        <fullName evidence="3">Uncharacterized protein</fullName>
    </submittedName>
</protein>
<feature type="transmembrane region" description="Helical" evidence="2">
    <location>
        <begin position="77"/>
        <end position="99"/>
    </location>
</feature>
<dbReference type="Proteomes" id="UP000438448">
    <property type="component" value="Unassembled WGS sequence"/>
</dbReference>
<feature type="region of interest" description="Disordered" evidence="1">
    <location>
        <begin position="186"/>
        <end position="233"/>
    </location>
</feature>
<feature type="transmembrane region" description="Helical" evidence="2">
    <location>
        <begin position="47"/>
        <end position="65"/>
    </location>
</feature>
<dbReference type="Gene3D" id="1.10.10.60">
    <property type="entry name" value="Homeodomain-like"/>
    <property type="match status" value="1"/>
</dbReference>
<evidence type="ECO:0000313" key="3">
    <source>
        <dbReference type="EMBL" id="MQY22680.1"/>
    </source>
</evidence>
<keyword evidence="4" id="KW-1185">Reference proteome</keyword>
<evidence type="ECO:0000256" key="2">
    <source>
        <dbReference type="SAM" id="Phobius"/>
    </source>
</evidence>
<dbReference type="InterPro" id="IPR021235">
    <property type="entry name" value="DUF2637"/>
</dbReference>
<evidence type="ECO:0000313" key="4">
    <source>
        <dbReference type="Proteomes" id="UP000438448"/>
    </source>
</evidence>
<accession>A0A7K0DA79</accession>
<dbReference type="EMBL" id="WEGK01000014">
    <property type="protein sequence ID" value="MQY22680.1"/>
    <property type="molecule type" value="Genomic_DNA"/>
</dbReference>
<keyword evidence="2" id="KW-1133">Transmembrane helix</keyword>
<reference evidence="3 4" key="1">
    <citation type="submission" date="2019-10" db="EMBL/GenBank/DDBJ databases">
        <title>Nocardia macrotermitis sp. nov. and Nocardia aurantia sp. nov., isolated from the gut of fungus growing-termite Macrotermes natalensis.</title>
        <authorList>
            <person name="Benndorf R."/>
            <person name="Schwitalla J."/>
            <person name="Martin K."/>
            <person name="De Beer W."/>
            <person name="Kaster A.-K."/>
            <person name="Vollmers J."/>
            <person name="Poulsen M."/>
            <person name="Beemelmanns C."/>
        </authorList>
    </citation>
    <scope>NUCLEOTIDE SEQUENCE [LARGE SCALE GENOMIC DNA]</scope>
    <source>
        <strain evidence="3 4">RB20</strain>
    </source>
</reference>
<dbReference type="OrthoDB" id="3405422at2"/>
<feature type="transmembrane region" description="Helical" evidence="2">
    <location>
        <begin position="12"/>
        <end position="35"/>
    </location>
</feature>
<feature type="transmembrane region" description="Helical" evidence="2">
    <location>
        <begin position="111"/>
        <end position="135"/>
    </location>
</feature>
<sequence length="304" mass="31756">MSASSSPQRGRFVAWAGFVFGSVSSVAANVLHTWLPAAHMPAGWTPGIAPQIGAAVWPIGLLLSVEVLSRVRWQSGWLWALARYGGAGAVAVGSAIISYSHLRDVLVTWGYGHLAAGVGPVALDGLMVVCGFALLSMTLARETSTTPEPVEVSPEPPEPVAPVALEVATPDDRLVGPVWTPRARRDEVTTAQVATEVTETPAPSVRLAIGPSTDPGEDTGADTRRQTARELSGDGWTHAEIAAHLGVSKRTVRRYLSAPSGEAIGAPDTETEHGPVQETSLLELPAPAAAVEGNHHQSFEGVLA</sequence>
<keyword evidence="2" id="KW-0812">Transmembrane</keyword>
<proteinExistence type="predicted"/>